<dbReference type="InterPro" id="IPR029062">
    <property type="entry name" value="Class_I_gatase-like"/>
</dbReference>
<dbReference type="CDD" id="cd01748">
    <property type="entry name" value="GATase1_IGP_Synthase"/>
    <property type="match status" value="1"/>
</dbReference>
<dbReference type="EC" id="4.3.2.10" evidence="10"/>
<dbReference type="Pfam" id="PF00117">
    <property type="entry name" value="GATase"/>
    <property type="match status" value="1"/>
</dbReference>
<protein>
    <recommendedName>
        <fullName evidence="10">Imidazole glycerol phosphate synthase subunit HisH</fullName>
        <ecNumber evidence="10">4.3.2.10</ecNumber>
    </recommendedName>
    <alternativeName>
        <fullName evidence="10">IGP synthase glutaminase subunit</fullName>
        <ecNumber evidence="10">3.5.1.2</ecNumber>
    </alternativeName>
    <alternativeName>
        <fullName evidence="10">IGP synthase subunit HisH</fullName>
    </alternativeName>
    <alternativeName>
        <fullName evidence="10">ImGP synthase subunit HisH</fullName>
        <shortName evidence="10">IGPS subunit HisH</shortName>
    </alternativeName>
</protein>
<dbReference type="Gene3D" id="3.40.50.880">
    <property type="match status" value="1"/>
</dbReference>
<evidence type="ECO:0000313" key="13">
    <source>
        <dbReference type="EMBL" id="HCB76091.1"/>
    </source>
</evidence>
<comment type="catalytic activity">
    <reaction evidence="9 10">
        <text>L-glutamine + H2O = L-glutamate + NH4(+)</text>
        <dbReference type="Rhea" id="RHEA:15889"/>
        <dbReference type="ChEBI" id="CHEBI:15377"/>
        <dbReference type="ChEBI" id="CHEBI:28938"/>
        <dbReference type="ChEBI" id="CHEBI:29985"/>
        <dbReference type="ChEBI" id="CHEBI:58359"/>
        <dbReference type="EC" id="3.5.1.2"/>
    </reaction>
</comment>
<dbReference type="GO" id="GO:0016829">
    <property type="term" value="F:lyase activity"/>
    <property type="evidence" value="ECO:0007669"/>
    <property type="project" value="UniProtKB-KW"/>
</dbReference>
<comment type="subcellular location">
    <subcellularLocation>
        <location evidence="10">Cytoplasm</location>
    </subcellularLocation>
</comment>
<keyword evidence="7 10" id="KW-0456">Lyase</keyword>
<feature type="active site" evidence="10 11">
    <location>
        <position position="186"/>
    </location>
</feature>
<dbReference type="GO" id="GO:0000105">
    <property type="term" value="P:L-histidine biosynthetic process"/>
    <property type="evidence" value="ECO:0007669"/>
    <property type="project" value="UniProtKB-UniRule"/>
</dbReference>
<keyword evidence="10" id="KW-0963">Cytoplasm</keyword>
<name>A0A3D0WBH4_9SPHN</name>
<evidence type="ECO:0000256" key="5">
    <source>
        <dbReference type="ARBA" id="ARBA00022962"/>
    </source>
</evidence>
<dbReference type="EC" id="3.5.1.2" evidence="10"/>
<comment type="caution">
    <text evidence="13">The sequence shown here is derived from an EMBL/GenBank/DDBJ whole genome shotgun (WGS) entry which is preliminary data.</text>
</comment>
<feature type="domain" description="Glutamine amidotransferase" evidence="12">
    <location>
        <begin position="5"/>
        <end position="201"/>
    </location>
</feature>
<evidence type="ECO:0000256" key="8">
    <source>
        <dbReference type="ARBA" id="ARBA00047838"/>
    </source>
</evidence>
<dbReference type="PIRSF" id="PIRSF000495">
    <property type="entry name" value="Amidotransf_hisH"/>
    <property type="match status" value="1"/>
</dbReference>
<dbReference type="EMBL" id="DOYJ01000219">
    <property type="protein sequence ID" value="HCB76091.1"/>
    <property type="molecule type" value="Genomic_DNA"/>
</dbReference>
<keyword evidence="3 10" id="KW-0028">Amino-acid biosynthesis</keyword>
<evidence type="ECO:0000256" key="7">
    <source>
        <dbReference type="ARBA" id="ARBA00023239"/>
    </source>
</evidence>
<comment type="catalytic activity">
    <reaction evidence="8 10">
        <text>5-[(5-phospho-1-deoxy-D-ribulos-1-ylimino)methylamino]-1-(5-phospho-beta-D-ribosyl)imidazole-4-carboxamide + L-glutamine = D-erythro-1-(imidazol-4-yl)glycerol 3-phosphate + 5-amino-1-(5-phospho-beta-D-ribosyl)imidazole-4-carboxamide + L-glutamate + H(+)</text>
        <dbReference type="Rhea" id="RHEA:24793"/>
        <dbReference type="ChEBI" id="CHEBI:15378"/>
        <dbReference type="ChEBI" id="CHEBI:29985"/>
        <dbReference type="ChEBI" id="CHEBI:58278"/>
        <dbReference type="ChEBI" id="CHEBI:58359"/>
        <dbReference type="ChEBI" id="CHEBI:58475"/>
        <dbReference type="ChEBI" id="CHEBI:58525"/>
        <dbReference type="EC" id="4.3.2.10"/>
    </reaction>
</comment>
<evidence type="ECO:0000256" key="10">
    <source>
        <dbReference type="HAMAP-Rule" id="MF_00278"/>
    </source>
</evidence>
<sequence length="204" mass="22324">MISIIDYGLGNIGAFLNMYKRMNVPAKAVRTADELADATRIILPGVGAFDHAMDLLERSGMRPLLEEKVIGDKVPVVGICVGMQILADTSEEGRGRGLGWVPGTVRHFRSMPTPADLPLPHMGWNDVAPTNDGGLFKGLEQDARFYFLHSFYYEPADPADSAASASYGASFACAVRRDNVWGVQFHPEKSHHFGAMLLKNFAEL</sequence>
<dbReference type="PROSITE" id="PS51273">
    <property type="entry name" value="GATASE_TYPE_1"/>
    <property type="match status" value="1"/>
</dbReference>
<dbReference type="NCBIfam" id="TIGR01855">
    <property type="entry name" value="IMP_synth_hisH"/>
    <property type="match status" value="1"/>
</dbReference>
<evidence type="ECO:0000256" key="1">
    <source>
        <dbReference type="ARBA" id="ARBA00005091"/>
    </source>
</evidence>
<accession>A0A3D0WBH4</accession>
<organism evidence="13 14">
    <name type="scientific">Sphingomonas bacterium</name>
    <dbReference type="NCBI Taxonomy" id="1895847"/>
    <lineage>
        <taxon>Bacteria</taxon>
        <taxon>Pseudomonadati</taxon>
        <taxon>Pseudomonadota</taxon>
        <taxon>Alphaproteobacteria</taxon>
        <taxon>Sphingomonadales</taxon>
        <taxon>Sphingomonadaceae</taxon>
        <taxon>Sphingomonas</taxon>
    </lineage>
</organism>
<comment type="pathway">
    <text evidence="1 10">Amino-acid biosynthesis; L-histidine biosynthesis; L-histidine from 5-phospho-alpha-D-ribose 1-diphosphate: step 5/9.</text>
</comment>
<gene>
    <name evidence="10 13" type="primary">hisH</name>
    <name evidence="13" type="ORF">DEP91_07925</name>
</gene>
<evidence type="ECO:0000259" key="12">
    <source>
        <dbReference type="Pfam" id="PF00117"/>
    </source>
</evidence>
<dbReference type="GO" id="GO:0000107">
    <property type="term" value="F:imidazoleglycerol-phosphate synthase activity"/>
    <property type="evidence" value="ECO:0007669"/>
    <property type="project" value="UniProtKB-UniRule"/>
</dbReference>
<reference evidence="13 14" key="1">
    <citation type="journal article" date="2018" name="Nat. Biotechnol.">
        <title>A standardized bacterial taxonomy based on genome phylogeny substantially revises the tree of life.</title>
        <authorList>
            <person name="Parks D.H."/>
            <person name="Chuvochina M."/>
            <person name="Waite D.W."/>
            <person name="Rinke C."/>
            <person name="Skarshewski A."/>
            <person name="Chaumeil P.A."/>
            <person name="Hugenholtz P."/>
        </authorList>
    </citation>
    <scope>NUCLEOTIDE SEQUENCE [LARGE SCALE GENOMIC DNA]</scope>
    <source>
        <strain evidence="13">UBA9015</strain>
    </source>
</reference>
<proteinExistence type="inferred from homology"/>
<keyword evidence="6 10" id="KW-0368">Histidine biosynthesis</keyword>
<evidence type="ECO:0000256" key="6">
    <source>
        <dbReference type="ARBA" id="ARBA00023102"/>
    </source>
</evidence>
<dbReference type="SUPFAM" id="SSF52317">
    <property type="entry name" value="Class I glutamine amidotransferase-like"/>
    <property type="match status" value="1"/>
</dbReference>
<evidence type="ECO:0000256" key="9">
    <source>
        <dbReference type="ARBA" id="ARBA00049534"/>
    </source>
</evidence>
<dbReference type="PANTHER" id="PTHR42701">
    <property type="entry name" value="IMIDAZOLE GLYCEROL PHOSPHATE SYNTHASE SUBUNIT HISH"/>
    <property type="match status" value="1"/>
</dbReference>
<dbReference type="InterPro" id="IPR010139">
    <property type="entry name" value="Imidazole-glycPsynth_HisH"/>
</dbReference>
<dbReference type="InterPro" id="IPR017926">
    <property type="entry name" value="GATASE"/>
</dbReference>
<dbReference type="UniPathway" id="UPA00031">
    <property type="reaction ID" value="UER00010"/>
</dbReference>
<feature type="active site" description="Nucleophile" evidence="10 11">
    <location>
        <position position="80"/>
    </location>
</feature>
<dbReference type="GO" id="GO:0005737">
    <property type="term" value="C:cytoplasm"/>
    <property type="evidence" value="ECO:0007669"/>
    <property type="project" value="UniProtKB-SubCell"/>
</dbReference>
<evidence type="ECO:0000313" key="14">
    <source>
        <dbReference type="Proteomes" id="UP000262699"/>
    </source>
</evidence>
<dbReference type="GO" id="GO:0004359">
    <property type="term" value="F:glutaminase activity"/>
    <property type="evidence" value="ECO:0007669"/>
    <property type="project" value="UniProtKB-EC"/>
</dbReference>
<feature type="active site" evidence="10 11">
    <location>
        <position position="188"/>
    </location>
</feature>
<dbReference type="HAMAP" id="MF_00278">
    <property type="entry name" value="HisH"/>
    <property type="match status" value="1"/>
</dbReference>
<evidence type="ECO:0000256" key="3">
    <source>
        <dbReference type="ARBA" id="ARBA00022605"/>
    </source>
</evidence>
<evidence type="ECO:0000256" key="11">
    <source>
        <dbReference type="PIRSR" id="PIRSR000495-1"/>
    </source>
</evidence>
<dbReference type="AlphaFoldDB" id="A0A3D0WBH4"/>
<evidence type="ECO:0000256" key="4">
    <source>
        <dbReference type="ARBA" id="ARBA00022801"/>
    </source>
</evidence>
<keyword evidence="5 10" id="KW-0315">Glutamine amidotransferase</keyword>
<comment type="subunit">
    <text evidence="2 10">Heterodimer of HisH and HisF.</text>
</comment>
<evidence type="ECO:0000256" key="2">
    <source>
        <dbReference type="ARBA" id="ARBA00011152"/>
    </source>
</evidence>
<keyword evidence="4 10" id="KW-0378">Hydrolase</keyword>
<comment type="function">
    <text evidence="10">IGPS catalyzes the conversion of PRFAR and glutamine to IGP, AICAR and glutamate. The HisH subunit catalyzes the hydrolysis of glutamine to glutamate and ammonia as part of the synthesis of IGP and AICAR. The resulting ammonia molecule is channeled to the active site of HisF.</text>
</comment>
<dbReference type="Proteomes" id="UP000262699">
    <property type="component" value="Unassembled WGS sequence"/>
</dbReference>
<dbReference type="PANTHER" id="PTHR42701:SF1">
    <property type="entry name" value="IMIDAZOLE GLYCEROL PHOSPHATE SYNTHASE SUBUNIT HISH"/>
    <property type="match status" value="1"/>
</dbReference>